<dbReference type="PROSITE" id="PS00409">
    <property type="entry name" value="PROKAR_NTER_METHYL"/>
    <property type="match status" value="1"/>
</dbReference>
<evidence type="ECO:0000313" key="6">
    <source>
        <dbReference type="Proteomes" id="UP000030652"/>
    </source>
</evidence>
<feature type="transmembrane region" description="Helical" evidence="3">
    <location>
        <begin position="51"/>
        <end position="72"/>
    </location>
</feature>
<dbReference type="InterPro" id="IPR000983">
    <property type="entry name" value="Bac_GSPG_pilin"/>
</dbReference>
<dbReference type="EMBL" id="JRYO01000169">
    <property type="protein sequence ID" value="KHE91862.1"/>
    <property type="molecule type" value="Genomic_DNA"/>
</dbReference>
<dbReference type="GO" id="GO:0015628">
    <property type="term" value="P:protein secretion by the type II secretion system"/>
    <property type="evidence" value="ECO:0007669"/>
    <property type="project" value="InterPro"/>
</dbReference>
<dbReference type="GO" id="GO:0015627">
    <property type="term" value="C:type II protein secretion system complex"/>
    <property type="evidence" value="ECO:0007669"/>
    <property type="project" value="InterPro"/>
</dbReference>
<dbReference type="Pfam" id="PF08334">
    <property type="entry name" value="T2SSG"/>
    <property type="match status" value="1"/>
</dbReference>
<keyword evidence="3" id="KW-0812">Transmembrane</keyword>
<reference evidence="5 6" key="1">
    <citation type="submission" date="2014-10" db="EMBL/GenBank/DDBJ databases">
        <title>Draft genome of anammox bacterium scalindua brodae, obtained using differential coverage binning of sequence data from two enrichment reactors.</title>
        <authorList>
            <person name="Speth D.R."/>
            <person name="Russ L."/>
            <person name="Kartal B."/>
            <person name="Op den Camp H.J."/>
            <person name="Dutilh B.E."/>
            <person name="Jetten M.S."/>
        </authorList>
    </citation>
    <scope>NUCLEOTIDE SEQUENCE [LARGE SCALE GENOMIC DNA]</scope>
    <source>
        <strain evidence="5">RU1</strain>
    </source>
</reference>
<keyword evidence="3" id="KW-1133">Transmembrane helix</keyword>
<proteinExistence type="predicted"/>
<sequence>MVPGIANLRIIKYLKLYKMKTMQHPILNRQASIDNNHLSIFNIQSKAGFTLLELLVVVVIMMFLAGITVPIVSSIQTNAKKGVTAAQISQLGIALKQFESDFGFFPPDSYTTSSHPIPLSIGSVNIPRDDDLSSGSRCLVFFLGSKFAFTSTSFTATYGPYIEFKKSQIENVSGATFTDTGTDIDIEGVNGTKEVYQHKDPFGTPYSYDSSSPSNNTASFDIYSYGPDKTDDSGVSTSDDITNW</sequence>
<dbReference type="InterPro" id="IPR013545">
    <property type="entry name" value="T2SS_protein-GspG_C"/>
</dbReference>
<comment type="caution">
    <text evidence="5">The sequence shown here is derived from an EMBL/GenBank/DDBJ whole genome shotgun (WGS) entry which is preliminary data.</text>
</comment>
<feature type="domain" description="Type II secretion system protein GspG C-terminal" evidence="4">
    <location>
        <begin position="198"/>
        <end position="244"/>
    </location>
</feature>
<feature type="region of interest" description="Disordered" evidence="2">
    <location>
        <begin position="219"/>
        <end position="244"/>
    </location>
</feature>
<dbReference type="NCBIfam" id="TIGR02532">
    <property type="entry name" value="IV_pilin_GFxxxE"/>
    <property type="match status" value="1"/>
</dbReference>
<protein>
    <submittedName>
        <fullName evidence="5">Bacterial type II secretion system protein G</fullName>
    </submittedName>
</protein>
<accession>A0A0B0EFJ7</accession>
<keyword evidence="3" id="KW-0472">Membrane</keyword>
<evidence type="ECO:0000256" key="3">
    <source>
        <dbReference type="SAM" id="Phobius"/>
    </source>
</evidence>
<dbReference type="SUPFAM" id="SSF54523">
    <property type="entry name" value="Pili subunits"/>
    <property type="match status" value="1"/>
</dbReference>
<dbReference type="InterPro" id="IPR045584">
    <property type="entry name" value="Pilin-like"/>
</dbReference>
<feature type="compositionally biased region" description="Polar residues" evidence="2">
    <location>
        <begin position="233"/>
        <end position="244"/>
    </location>
</feature>
<dbReference type="Pfam" id="PF07963">
    <property type="entry name" value="N_methyl"/>
    <property type="match status" value="1"/>
</dbReference>
<dbReference type="eggNOG" id="COG4968">
    <property type="taxonomic scope" value="Bacteria"/>
</dbReference>
<dbReference type="InterPro" id="IPR012902">
    <property type="entry name" value="N_methyl_site"/>
</dbReference>
<name>A0A0B0EFJ7_9BACT</name>
<evidence type="ECO:0000313" key="5">
    <source>
        <dbReference type="EMBL" id="KHE91862.1"/>
    </source>
</evidence>
<evidence type="ECO:0000256" key="2">
    <source>
        <dbReference type="SAM" id="MobiDB-lite"/>
    </source>
</evidence>
<dbReference type="AlphaFoldDB" id="A0A0B0EFJ7"/>
<dbReference type="Gene3D" id="3.30.700.10">
    <property type="entry name" value="Glycoprotein, Type 4 Pilin"/>
    <property type="match status" value="1"/>
</dbReference>
<gene>
    <name evidence="5" type="ORF">SCABRO_02388</name>
</gene>
<keyword evidence="1" id="KW-0488">Methylation</keyword>
<evidence type="ECO:0000259" key="4">
    <source>
        <dbReference type="Pfam" id="PF08334"/>
    </source>
</evidence>
<dbReference type="Proteomes" id="UP000030652">
    <property type="component" value="Unassembled WGS sequence"/>
</dbReference>
<organism evidence="5 6">
    <name type="scientific">Candidatus Scalindua brodae</name>
    <dbReference type="NCBI Taxonomy" id="237368"/>
    <lineage>
        <taxon>Bacteria</taxon>
        <taxon>Pseudomonadati</taxon>
        <taxon>Planctomycetota</taxon>
        <taxon>Candidatus Brocadiia</taxon>
        <taxon>Candidatus Brocadiales</taxon>
        <taxon>Candidatus Scalinduaceae</taxon>
        <taxon>Candidatus Scalindua</taxon>
    </lineage>
</organism>
<dbReference type="PRINTS" id="PR00813">
    <property type="entry name" value="BCTERIALGSPG"/>
</dbReference>
<evidence type="ECO:0000256" key="1">
    <source>
        <dbReference type="ARBA" id="ARBA00022481"/>
    </source>
</evidence>